<dbReference type="OrthoDB" id="789253at2"/>
<proteinExistence type="predicted"/>
<protein>
    <submittedName>
        <fullName evidence="2">Tetratricopeptide repeat protein</fullName>
    </submittedName>
</protein>
<dbReference type="InterPro" id="IPR011990">
    <property type="entry name" value="TPR-like_helical_dom_sf"/>
</dbReference>
<sequence>MRYLLLIILCSVSISASAQWWVKPAKSIGNVFKKHERFPLIADVKDHSIGRLPAAQLAKHKITRVNLDLASYSLYLQEMAVMKTAQHNMRFRVYNAASYNFSDLAQMYLKQNRLSEAKWYWLQSLLISRQQNDDKHTITSLMGLATCKAGYGDFTQAMQDLNEARDIANSHGFTADVASINKQMRYLQDNKDNPKAEIRYAETAEQEPKKVIK</sequence>
<dbReference type="Gene3D" id="1.25.40.10">
    <property type="entry name" value="Tetratricopeptide repeat domain"/>
    <property type="match status" value="1"/>
</dbReference>
<dbReference type="SUPFAM" id="SSF48452">
    <property type="entry name" value="TPR-like"/>
    <property type="match status" value="1"/>
</dbReference>
<evidence type="ECO:0000256" key="1">
    <source>
        <dbReference type="SAM" id="SignalP"/>
    </source>
</evidence>
<gene>
    <name evidence="2" type="ORF">FSB76_14600</name>
</gene>
<name>A0A5B8W2B5_9SPHI</name>
<dbReference type="AlphaFoldDB" id="A0A5B8W2B5"/>
<dbReference type="EMBL" id="CP042437">
    <property type="protein sequence ID" value="QEC77115.1"/>
    <property type="molecule type" value="Genomic_DNA"/>
</dbReference>
<feature type="signal peptide" evidence="1">
    <location>
        <begin position="1"/>
        <end position="18"/>
    </location>
</feature>
<keyword evidence="1" id="KW-0732">Signal</keyword>
<dbReference type="Pfam" id="PF13424">
    <property type="entry name" value="TPR_12"/>
    <property type="match status" value="1"/>
</dbReference>
<dbReference type="Proteomes" id="UP000321362">
    <property type="component" value="Chromosome"/>
</dbReference>
<accession>A0A5B8W2B5</accession>
<dbReference type="KEGG" id="mgk:FSB76_14600"/>
<reference evidence="2 3" key="1">
    <citation type="journal article" date="2013" name="J. Microbiol.">
        <title>Mucilaginibacter ginsenosidivorax sp. nov., with ginsenoside converting activity isolated from sediment.</title>
        <authorList>
            <person name="Kim J.K."/>
            <person name="Choi T.E."/>
            <person name="Liu Q.M."/>
            <person name="Park H.Y."/>
            <person name="Yi T.H."/>
            <person name="Yoon M.H."/>
            <person name="Kim S.C."/>
            <person name="Im W.T."/>
        </authorList>
    </citation>
    <scope>NUCLEOTIDE SEQUENCE [LARGE SCALE GENOMIC DNA]</scope>
    <source>
        <strain evidence="2 3">KHI28</strain>
    </source>
</reference>
<feature type="chain" id="PRO_5023000325" evidence="1">
    <location>
        <begin position="19"/>
        <end position="213"/>
    </location>
</feature>
<organism evidence="2 3">
    <name type="scientific">Mucilaginibacter ginsenosidivorax</name>
    <dbReference type="NCBI Taxonomy" id="862126"/>
    <lineage>
        <taxon>Bacteria</taxon>
        <taxon>Pseudomonadati</taxon>
        <taxon>Bacteroidota</taxon>
        <taxon>Sphingobacteriia</taxon>
        <taxon>Sphingobacteriales</taxon>
        <taxon>Sphingobacteriaceae</taxon>
        <taxon>Mucilaginibacter</taxon>
    </lineage>
</organism>
<keyword evidence="3" id="KW-1185">Reference proteome</keyword>
<evidence type="ECO:0000313" key="2">
    <source>
        <dbReference type="EMBL" id="QEC77115.1"/>
    </source>
</evidence>
<dbReference type="RefSeq" id="WP_147054520.1">
    <property type="nucleotide sequence ID" value="NZ_CP042437.1"/>
</dbReference>
<evidence type="ECO:0000313" key="3">
    <source>
        <dbReference type="Proteomes" id="UP000321362"/>
    </source>
</evidence>